<feature type="region of interest" description="Disordered" evidence="1">
    <location>
        <begin position="119"/>
        <end position="174"/>
    </location>
</feature>
<organism evidence="2 3">
    <name type="scientific">Mesorhizobium delmotii</name>
    <dbReference type="NCBI Taxonomy" id="1631247"/>
    <lineage>
        <taxon>Bacteria</taxon>
        <taxon>Pseudomonadati</taxon>
        <taxon>Pseudomonadota</taxon>
        <taxon>Alphaproteobacteria</taxon>
        <taxon>Hyphomicrobiales</taxon>
        <taxon>Phyllobacteriaceae</taxon>
        <taxon>Mesorhizobium</taxon>
    </lineage>
</organism>
<protein>
    <submittedName>
        <fullName evidence="2">Uncharacterized protein</fullName>
    </submittedName>
</protein>
<evidence type="ECO:0000313" key="3">
    <source>
        <dbReference type="Proteomes" id="UP000245698"/>
    </source>
</evidence>
<evidence type="ECO:0000256" key="1">
    <source>
        <dbReference type="SAM" id="MobiDB-lite"/>
    </source>
</evidence>
<dbReference type="AlphaFoldDB" id="A0A2P9AWW3"/>
<reference evidence="3" key="1">
    <citation type="submission" date="2016-12" db="EMBL/GenBank/DDBJ databases">
        <authorList>
            <person name="Brunel B."/>
        </authorList>
    </citation>
    <scope>NUCLEOTIDE SEQUENCE [LARGE SCALE GENOMIC DNA]</scope>
</reference>
<name>A0A2P9AWW3_9HYPH</name>
<evidence type="ECO:0000313" key="2">
    <source>
        <dbReference type="EMBL" id="SJM35610.1"/>
    </source>
</evidence>
<sequence>MLIPQSSKEAPERAIPVPAEYRDIVHSRGPCSVAVLRMIGLRPIRRRVALAELPWLHQHVLAEEINQRATPLATFYNALNSSANQGFHAFSELTHHTPVSTRTLPIAITFFLEDENRIADVPSGDTGVGPARAARRRPDHPYQLVVRNHQSQSGGGVREPEHNPGPTAARSRGD</sequence>
<proteinExistence type="predicted"/>
<keyword evidence="3" id="KW-1185">Reference proteome</keyword>
<gene>
    <name evidence="2" type="ORF">BQ8482_850007</name>
</gene>
<dbReference type="Proteomes" id="UP000245698">
    <property type="component" value="Unassembled WGS sequence"/>
</dbReference>
<dbReference type="EMBL" id="FUIG01000098">
    <property type="protein sequence ID" value="SJM35610.1"/>
    <property type="molecule type" value="Genomic_DNA"/>
</dbReference>
<accession>A0A2P9AWW3</accession>